<evidence type="ECO:0000313" key="2">
    <source>
        <dbReference type="Proteomes" id="UP000190675"/>
    </source>
</evidence>
<gene>
    <name evidence="1" type="ORF">SAMN05444169_1099</name>
</gene>
<reference evidence="1 2" key="1">
    <citation type="submission" date="2016-11" db="EMBL/GenBank/DDBJ databases">
        <authorList>
            <person name="Jaros S."/>
            <person name="Januszkiewicz K."/>
            <person name="Wedrychowicz H."/>
        </authorList>
    </citation>
    <scope>NUCLEOTIDE SEQUENCE [LARGE SCALE GENOMIC DNA]</scope>
    <source>
        <strain evidence="1 2">GAS242</strain>
    </source>
</reference>
<name>A0A1M5HWC7_9BRAD</name>
<accession>A0A1M5HWC7</accession>
<dbReference type="AlphaFoldDB" id="A0A1M5HWC7"/>
<dbReference type="RefSeq" id="WP_079565074.1">
    <property type="nucleotide sequence ID" value="NZ_LT670818.1"/>
</dbReference>
<evidence type="ECO:0000313" key="1">
    <source>
        <dbReference type="EMBL" id="SHG20256.1"/>
    </source>
</evidence>
<dbReference type="Proteomes" id="UP000190675">
    <property type="component" value="Chromosome I"/>
</dbReference>
<protein>
    <submittedName>
        <fullName evidence="1">Uncharacterized protein</fullName>
    </submittedName>
</protein>
<sequence length="209" mass="22714">MKNIERALLEAVGARIAADGFESKPVSRSFLRRVPAGRASLHLAFIKHPRDFDVVADVAVRCDDLEDLINANNALLSKKDKGQTYSLGAELGNNAGEGQMRWSVASSADVNQVADQLVAAFKEIGLPYLDRAATPEGAYKLLTGPGRDAWLHSPIHASRAKRIVGLAKILGRADELSVRARENLLLLEDTKDLGLQDFMRFVANLGVNV</sequence>
<dbReference type="OrthoDB" id="8723322at2"/>
<proteinExistence type="predicted"/>
<dbReference type="EMBL" id="LT670818">
    <property type="protein sequence ID" value="SHG20256.1"/>
    <property type="molecule type" value="Genomic_DNA"/>
</dbReference>
<organism evidence="1 2">
    <name type="scientific">Bradyrhizobium erythrophlei</name>
    <dbReference type="NCBI Taxonomy" id="1437360"/>
    <lineage>
        <taxon>Bacteria</taxon>
        <taxon>Pseudomonadati</taxon>
        <taxon>Pseudomonadota</taxon>
        <taxon>Alphaproteobacteria</taxon>
        <taxon>Hyphomicrobiales</taxon>
        <taxon>Nitrobacteraceae</taxon>
        <taxon>Bradyrhizobium</taxon>
    </lineage>
</organism>